<keyword evidence="7" id="KW-0949">S-adenosyl-L-methionine</keyword>
<dbReference type="InterPro" id="IPR001214">
    <property type="entry name" value="SET_dom"/>
</dbReference>
<feature type="region of interest" description="Disordered" evidence="13">
    <location>
        <begin position="349"/>
        <end position="459"/>
    </location>
</feature>
<feature type="compositionally biased region" description="Polar residues" evidence="13">
    <location>
        <begin position="799"/>
        <end position="821"/>
    </location>
</feature>
<dbReference type="PANTHER" id="PTHR46711:SF1">
    <property type="entry name" value="HISTONE-LYSINE N-METHYLTRANSFERASE SETD2"/>
    <property type="match status" value="1"/>
</dbReference>
<keyword evidence="8" id="KW-0805">Transcription regulation</keyword>
<dbReference type="Gene3D" id="1.10.1740.100">
    <property type="entry name" value="Set2, Rpb1 interacting domain"/>
    <property type="match status" value="1"/>
</dbReference>
<dbReference type="EC" id="2.1.1.359" evidence="3"/>
<feature type="compositionally biased region" description="Polar residues" evidence="13">
    <location>
        <begin position="569"/>
        <end position="580"/>
    </location>
</feature>
<dbReference type="InterPro" id="IPR003616">
    <property type="entry name" value="Post-SET_dom"/>
</dbReference>
<keyword evidence="9" id="KW-0804">Transcription</keyword>
<dbReference type="SMART" id="SM00317">
    <property type="entry name" value="SET"/>
    <property type="match status" value="1"/>
</dbReference>
<dbReference type="GeneID" id="116289317"/>
<evidence type="ECO:0000259" key="14">
    <source>
        <dbReference type="PROSITE" id="PS50020"/>
    </source>
</evidence>
<dbReference type="Gene3D" id="2.170.270.10">
    <property type="entry name" value="SET domain"/>
    <property type="match status" value="1"/>
</dbReference>
<evidence type="ECO:0000256" key="9">
    <source>
        <dbReference type="ARBA" id="ARBA00023163"/>
    </source>
</evidence>
<feature type="domain" description="SET" evidence="15">
    <location>
        <begin position="52"/>
        <end position="169"/>
    </location>
</feature>
<feature type="compositionally biased region" description="Basic and acidic residues" evidence="13">
    <location>
        <begin position="903"/>
        <end position="912"/>
    </location>
</feature>
<dbReference type="InterPro" id="IPR006560">
    <property type="entry name" value="AWS_dom"/>
</dbReference>
<feature type="compositionally biased region" description="Pro residues" evidence="13">
    <location>
        <begin position="931"/>
        <end position="941"/>
    </location>
</feature>
<feature type="compositionally biased region" description="Polar residues" evidence="13">
    <location>
        <begin position="412"/>
        <end position="421"/>
    </location>
</feature>
<evidence type="ECO:0000256" key="10">
    <source>
        <dbReference type="ARBA" id="ARBA00023242"/>
    </source>
</evidence>
<dbReference type="InterPro" id="IPR038190">
    <property type="entry name" value="SRI_sf"/>
</dbReference>
<evidence type="ECO:0000256" key="11">
    <source>
        <dbReference type="ARBA" id="ARBA00030091"/>
    </source>
</evidence>
<dbReference type="PROSITE" id="PS50280">
    <property type="entry name" value="SET"/>
    <property type="match status" value="1"/>
</dbReference>
<dbReference type="PROSITE" id="PS51215">
    <property type="entry name" value="AWS"/>
    <property type="match status" value="1"/>
</dbReference>
<dbReference type="SMART" id="SM00570">
    <property type="entry name" value="AWS"/>
    <property type="match status" value="1"/>
</dbReference>
<dbReference type="KEGG" id="aten:116289317"/>
<comment type="subcellular location">
    <subcellularLocation>
        <location evidence="2">Chromosome</location>
    </subcellularLocation>
    <subcellularLocation>
        <location evidence="1">Nucleus</location>
    </subcellularLocation>
</comment>
<dbReference type="GO" id="GO:0032259">
    <property type="term" value="P:methylation"/>
    <property type="evidence" value="ECO:0007669"/>
    <property type="project" value="UniProtKB-KW"/>
</dbReference>
<keyword evidence="6" id="KW-0808">Transferase</keyword>
<evidence type="ECO:0000256" key="12">
    <source>
        <dbReference type="ARBA" id="ARBA00047545"/>
    </source>
</evidence>
<name>A0A6P8H962_ACTTE</name>
<feature type="compositionally biased region" description="Basic and acidic residues" evidence="13">
    <location>
        <begin position="422"/>
        <end position="446"/>
    </location>
</feature>
<feature type="compositionally biased region" description="Polar residues" evidence="13">
    <location>
        <begin position="835"/>
        <end position="855"/>
    </location>
</feature>
<evidence type="ECO:0000256" key="4">
    <source>
        <dbReference type="ARBA" id="ARBA00022454"/>
    </source>
</evidence>
<evidence type="ECO:0000256" key="1">
    <source>
        <dbReference type="ARBA" id="ARBA00004123"/>
    </source>
</evidence>
<dbReference type="GO" id="GO:0140955">
    <property type="term" value="F:histone H3K36 trimethyltransferase activity"/>
    <property type="evidence" value="ECO:0007669"/>
    <property type="project" value="UniProtKB-EC"/>
</dbReference>
<dbReference type="CDD" id="cd00201">
    <property type="entry name" value="WW"/>
    <property type="match status" value="1"/>
</dbReference>
<dbReference type="Proteomes" id="UP000515163">
    <property type="component" value="Unplaced"/>
</dbReference>
<keyword evidence="18" id="KW-1185">Reference proteome</keyword>
<accession>A0A6P8H962</accession>
<dbReference type="InterPro" id="IPR013257">
    <property type="entry name" value="SRI"/>
</dbReference>
<dbReference type="InterPro" id="IPR036020">
    <property type="entry name" value="WW_dom_sf"/>
</dbReference>
<evidence type="ECO:0000313" key="19">
    <source>
        <dbReference type="RefSeq" id="XP_031552066.1"/>
    </source>
</evidence>
<dbReference type="InParanoid" id="A0A6P8H962"/>
<dbReference type="SUPFAM" id="SSF51045">
    <property type="entry name" value="WW domain"/>
    <property type="match status" value="1"/>
</dbReference>
<feature type="compositionally biased region" description="Basic residues" evidence="13">
    <location>
        <begin position="616"/>
        <end position="626"/>
    </location>
</feature>
<gene>
    <name evidence="19" type="primary">LOC116289317</name>
</gene>
<feature type="domain" description="WW" evidence="14">
    <location>
        <begin position="873"/>
        <end position="906"/>
    </location>
</feature>
<feature type="compositionally biased region" description="Low complexity" evidence="13">
    <location>
        <begin position="660"/>
        <end position="678"/>
    </location>
</feature>
<evidence type="ECO:0000259" key="17">
    <source>
        <dbReference type="PROSITE" id="PS51215"/>
    </source>
</evidence>
<evidence type="ECO:0000256" key="7">
    <source>
        <dbReference type="ARBA" id="ARBA00022691"/>
    </source>
</evidence>
<sequence length="1066" mass="119529">MTCECYTELEDNEDVVPCGENCLNRLLMIECNNRCSCGNRCTNKRFQQGCKVKIEVLKTEKKGWGLKTLEDLEENQFVMEYCGEVMNYRDFMKRAEQYDRQKRKHYYFMTLRADEIIDATFKGSLSRFVNHSCDPNCVTQKWTVNGLLRIGFFTLRKISAGEELTFDYQLQRYGKVAQTCYCESPNCTGIIGGEKHTPLKNAVERIVTPSTSSPRRKRKPGRSLVEDFDAFSIEEELQRLIGDHCGMSNSDQALNLSRLMVRAETMPQRIMLLKVLQNTTDQNCLKAFLRYQGLSLLWSWMVDAGAKPTGKLQYELLSTLKYLPVSNKNQLEDSKVIKVVKKWANKEMAEQEMPSSCSSQEENPEDIDRTLTQEDVDSSSSEKTKKKTGFEIQLSSPSSCGKGVSEEEISNMDLTGVQSDNKMGETKERADKSPDDLSEDDTKSTEDDQSVVSEDGDVGPMAFDLLKQWSSLKKNFRIPLIKKQTEVVVATSSTETPGILNNSDREASVVVSQPDSSGNIEEPQKPTENTSFTPPPLMSVEVPPIKSQGDPSNRGEDESSQDPSSSQEKCQTIPTISPEGSESRHQVFGYKQRMGNGVGDQRFGSPFGSQWPSTTKSKKHGKKSKWKNLQQFTPQQGSPQGIPVNINPDGVNWQGDQAAPNWQGPLQPWQQGPQDQAPSFYGPSEPLPFQQGQFNQPPPGNMTPCGIPPPNLPLPPNFPRNIPPPNYPPPSQPVPFTSPPYQRPPPNMAGMPSNIPPGGPLMSSFPSQQPMIQTAQQNVFIPSYPAPLQVPFQSFNTQVDQPVQFNAPQSNASPSKGSISQPAGGLGNVKDTHHMLQNQQGGKLNENLVNNGSRKTNSRDSSLSPSKPKKPNTNLPPNWKTATDPQGNVYYYHTVTRQTQWEVPREEPHDMDLDTPSDEEPLFKKKKPRTPKTPPGTPPRSPTLTFTTAAADTTQNRGSVLASPELMSLNPEGQKQKIKDTFRMKLSNVVVNCLNPYYKVDCKQGRITNADDFKYLARKLTHGLMTKELQHVKSEEFLQCNDSVKVKTKEYIRSYMKKFDEMYKRC</sequence>
<evidence type="ECO:0000256" key="6">
    <source>
        <dbReference type="ARBA" id="ARBA00022679"/>
    </source>
</evidence>
<evidence type="ECO:0000256" key="2">
    <source>
        <dbReference type="ARBA" id="ARBA00004286"/>
    </source>
</evidence>
<dbReference type="GO" id="GO:0006355">
    <property type="term" value="P:regulation of DNA-templated transcription"/>
    <property type="evidence" value="ECO:0007669"/>
    <property type="project" value="InterPro"/>
</dbReference>
<feature type="domain" description="AWS" evidence="17">
    <location>
        <begin position="1"/>
        <end position="50"/>
    </location>
</feature>
<feature type="compositionally biased region" description="Low complexity" evidence="13">
    <location>
        <begin position="859"/>
        <end position="880"/>
    </location>
</feature>
<feature type="domain" description="Post-SET" evidence="16">
    <location>
        <begin position="176"/>
        <end position="192"/>
    </location>
</feature>
<feature type="compositionally biased region" description="Pro residues" evidence="13">
    <location>
        <begin position="696"/>
        <end position="747"/>
    </location>
</feature>
<dbReference type="GO" id="GO:0005694">
    <property type="term" value="C:chromosome"/>
    <property type="evidence" value="ECO:0007669"/>
    <property type="project" value="UniProtKB-SubCell"/>
</dbReference>
<dbReference type="RefSeq" id="XP_031552066.1">
    <property type="nucleotide sequence ID" value="XM_031696206.1"/>
</dbReference>
<keyword evidence="10" id="KW-0539">Nucleus</keyword>
<dbReference type="SMART" id="SM00456">
    <property type="entry name" value="WW"/>
    <property type="match status" value="1"/>
</dbReference>
<dbReference type="PROSITE" id="PS01159">
    <property type="entry name" value="WW_DOMAIN_1"/>
    <property type="match status" value="1"/>
</dbReference>
<reference evidence="19" key="1">
    <citation type="submission" date="2025-08" db="UniProtKB">
        <authorList>
            <consortium name="RefSeq"/>
        </authorList>
    </citation>
    <scope>IDENTIFICATION</scope>
    <source>
        <tissue evidence="19">Tentacle</tissue>
    </source>
</reference>
<evidence type="ECO:0000256" key="8">
    <source>
        <dbReference type="ARBA" id="ARBA00023015"/>
    </source>
</evidence>
<dbReference type="PROSITE" id="PS50020">
    <property type="entry name" value="WW_DOMAIN_2"/>
    <property type="match status" value="1"/>
</dbReference>
<dbReference type="InterPro" id="IPR046341">
    <property type="entry name" value="SET_dom_sf"/>
</dbReference>
<keyword evidence="4" id="KW-0158">Chromosome</keyword>
<evidence type="ECO:0000259" key="16">
    <source>
        <dbReference type="PROSITE" id="PS50868"/>
    </source>
</evidence>
<dbReference type="InterPro" id="IPR035441">
    <property type="entry name" value="TFIIS/LEDGF_dom_sf"/>
</dbReference>
<protein>
    <recommendedName>
        <fullName evidence="3">[histone H3]-lysine(36) N-trimethyltransferase</fullName>
        <ecNumber evidence="3">2.1.1.359</ecNumber>
    </recommendedName>
    <alternativeName>
        <fullName evidence="11">SET domain-containing protein 2</fullName>
    </alternativeName>
</protein>
<evidence type="ECO:0000256" key="13">
    <source>
        <dbReference type="SAM" id="MobiDB-lite"/>
    </source>
</evidence>
<dbReference type="AlphaFoldDB" id="A0A6P8H962"/>
<feature type="region of interest" description="Disordered" evidence="13">
    <location>
        <begin position="487"/>
        <end position="767"/>
    </location>
</feature>
<dbReference type="InterPro" id="IPR042294">
    <property type="entry name" value="SETD2_animal"/>
</dbReference>
<evidence type="ECO:0000256" key="5">
    <source>
        <dbReference type="ARBA" id="ARBA00022603"/>
    </source>
</evidence>
<feature type="region of interest" description="Disordered" evidence="13">
    <location>
        <begin position="799"/>
        <end position="886"/>
    </location>
</feature>
<dbReference type="Gene3D" id="2.20.70.10">
    <property type="match status" value="1"/>
</dbReference>
<dbReference type="CDD" id="cd19172">
    <property type="entry name" value="SET_SETD2"/>
    <property type="match status" value="1"/>
</dbReference>
<dbReference type="Pfam" id="PF17907">
    <property type="entry name" value="AWS"/>
    <property type="match status" value="1"/>
</dbReference>
<evidence type="ECO:0000259" key="15">
    <source>
        <dbReference type="PROSITE" id="PS50280"/>
    </source>
</evidence>
<keyword evidence="5" id="KW-0489">Methyltransferase</keyword>
<dbReference type="Gene3D" id="1.20.930.10">
    <property type="entry name" value="Conserved domain common to transcription factors TFIIS, elongin A, CRSP70"/>
    <property type="match status" value="1"/>
</dbReference>
<dbReference type="OrthoDB" id="422362at2759"/>
<feature type="region of interest" description="Disordered" evidence="13">
    <location>
        <begin position="901"/>
        <end position="945"/>
    </location>
</feature>
<feature type="compositionally biased region" description="Low complexity" evidence="13">
    <location>
        <begin position="487"/>
        <end position="496"/>
    </location>
</feature>
<proteinExistence type="predicted"/>
<organism evidence="18 19">
    <name type="scientific">Actinia tenebrosa</name>
    <name type="common">Australian red waratah sea anemone</name>
    <dbReference type="NCBI Taxonomy" id="6105"/>
    <lineage>
        <taxon>Eukaryota</taxon>
        <taxon>Metazoa</taxon>
        <taxon>Cnidaria</taxon>
        <taxon>Anthozoa</taxon>
        <taxon>Hexacorallia</taxon>
        <taxon>Actiniaria</taxon>
        <taxon>Actiniidae</taxon>
        <taxon>Actinia</taxon>
    </lineage>
</organism>
<dbReference type="Pfam" id="PF00397">
    <property type="entry name" value="WW"/>
    <property type="match status" value="1"/>
</dbReference>
<dbReference type="PROSITE" id="PS50868">
    <property type="entry name" value="POST_SET"/>
    <property type="match status" value="1"/>
</dbReference>
<dbReference type="PANTHER" id="PTHR46711">
    <property type="entry name" value="HISTONE-LYSINE N-METHYLTRANSFERASE SETD2"/>
    <property type="match status" value="1"/>
</dbReference>
<dbReference type="GO" id="GO:0005634">
    <property type="term" value="C:nucleus"/>
    <property type="evidence" value="ECO:0007669"/>
    <property type="project" value="UniProtKB-SubCell"/>
</dbReference>
<comment type="catalytic activity">
    <reaction evidence="12">
        <text>L-lysyl(36)-[histone H3] + 3 S-adenosyl-L-methionine = N(6),N(6),N(6)-trimethyl-L-lysyl(36)-[histone H3] + 3 S-adenosyl-L-homocysteine + 3 H(+)</text>
        <dbReference type="Rhea" id="RHEA:60324"/>
        <dbReference type="Rhea" id="RHEA-COMP:9785"/>
        <dbReference type="Rhea" id="RHEA-COMP:15536"/>
        <dbReference type="ChEBI" id="CHEBI:15378"/>
        <dbReference type="ChEBI" id="CHEBI:29969"/>
        <dbReference type="ChEBI" id="CHEBI:57856"/>
        <dbReference type="ChEBI" id="CHEBI:59789"/>
        <dbReference type="ChEBI" id="CHEBI:61961"/>
        <dbReference type="EC" id="2.1.1.359"/>
    </reaction>
</comment>
<dbReference type="InterPro" id="IPR044437">
    <property type="entry name" value="SETD2/Set2_SET"/>
</dbReference>
<evidence type="ECO:0000313" key="18">
    <source>
        <dbReference type="Proteomes" id="UP000515163"/>
    </source>
</evidence>
<dbReference type="Pfam" id="PF08236">
    <property type="entry name" value="SRI"/>
    <property type="match status" value="1"/>
</dbReference>
<dbReference type="SUPFAM" id="SSF82199">
    <property type="entry name" value="SET domain"/>
    <property type="match status" value="1"/>
</dbReference>
<evidence type="ECO:0000256" key="3">
    <source>
        <dbReference type="ARBA" id="ARBA00012178"/>
    </source>
</evidence>
<feature type="compositionally biased region" description="Polar residues" evidence="13">
    <location>
        <begin position="628"/>
        <end position="639"/>
    </location>
</feature>
<feature type="compositionally biased region" description="Polar residues" evidence="13">
    <location>
        <begin position="510"/>
        <end position="519"/>
    </location>
</feature>
<dbReference type="InterPro" id="IPR001202">
    <property type="entry name" value="WW_dom"/>
</dbReference>
<dbReference type="Pfam" id="PF00856">
    <property type="entry name" value="SET"/>
    <property type="match status" value="1"/>
</dbReference>